<evidence type="ECO:0000259" key="2">
    <source>
        <dbReference type="Pfam" id="PF22065"/>
    </source>
</evidence>
<dbReference type="Pfam" id="PF22066">
    <property type="entry name" value="Cep192_D8"/>
    <property type="match status" value="1"/>
</dbReference>
<dbReference type="RefSeq" id="XP_006675389.1">
    <property type="nucleotide sequence ID" value="XM_006675326.1"/>
</dbReference>
<proteinExistence type="predicted"/>
<dbReference type="InterPro" id="IPR054088">
    <property type="entry name" value="Cep192-like_D8"/>
</dbReference>
<organism evidence="4 5">
    <name type="scientific">Batrachochytrium dendrobatidis (strain JAM81 / FGSC 10211)</name>
    <name type="common">Frog chytrid fungus</name>
    <dbReference type="NCBI Taxonomy" id="684364"/>
    <lineage>
        <taxon>Eukaryota</taxon>
        <taxon>Fungi</taxon>
        <taxon>Fungi incertae sedis</taxon>
        <taxon>Chytridiomycota</taxon>
        <taxon>Chytridiomycota incertae sedis</taxon>
        <taxon>Chytridiomycetes</taxon>
        <taxon>Rhizophydiales</taxon>
        <taxon>Rhizophydiales incertae sedis</taxon>
        <taxon>Batrachochytrium</taxon>
    </lineage>
</organism>
<gene>
    <name evidence="4" type="ORF">BATDEDRAFT_21814</name>
</gene>
<name>F4NVB7_BATDJ</name>
<reference evidence="4 5" key="1">
    <citation type="submission" date="2009-12" db="EMBL/GenBank/DDBJ databases">
        <title>The draft genome of Batrachochytrium dendrobatidis.</title>
        <authorList>
            <consortium name="US DOE Joint Genome Institute (JGI-PGF)"/>
            <person name="Kuo A."/>
            <person name="Salamov A."/>
            <person name="Schmutz J."/>
            <person name="Lucas S."/>
            <person name="Pitluck S."/>
            <person name="Rosenblum E."/>
            <person name="Stajich J."/>
            <person name="Eisen M."/>
            <person name="Grigoriev I.V."/>
        </authorList>
    </citation>
    <scope>NUCLEOTIDE SEQUENCE [LARGE SCALE GENOMIC DNA]</scope>
    <source>
        <strain evidence="5">JAM81 / FGSC 10211</strain>
    </source>
</reference>
<evidence type="ECO:0008006" key="6">
    <source>
        <dbReference type="Google" id="ProtNLM"/>
    </source>
</evidence>
<dbReference type="PANTHER" id="PTHR16029">
    <property type="entry name" value="CENTROSOMAL PROTEIN OF 192 KDA"/>
    <property type="match status" value="1"/>
</dbReference>
<dbReference type="InterPro" id="IPR039103">
    <property type="entry name" value="Spd-2/CEP192"/>
</dbReference>
<dbReference type="PANTHER" id="PTHR16029:SF11">
    <property type="entry name" value="CENTROSOMAL PROTEIN OF 192 KDA"/>
    <property type="match status" value="1"/>
</dbReference>
<keyword evidence="5" id="KW-1185">Reference proteome</keyword>
<feature type="region of interest" description="Disordered" evidence="1">
    <location>
        <begin position="1057"/>
        <end position="1078"/>
    </location>
</feature>
<feature type="region of interest" description="Disordered" evidence="1">
    <location>
        <begin position="521"/>
        <end position="540"/>
    </location>
</feature>
<dbReference type="EMBL" id="GL882879">
    <property type="protein sequence ID" value="EGF83267.1"/>
    <property type="molecule type" value="Genomic_DNA"/>
</dbReference>
<dbReference type="InterPro" id="IPR013783">
    <property type="entry name" value="Ig-like_fold"/>
</dbReference>
<sequence length="1336" mass="147504">MRATCIEVREVSKQTRECGKSAAHELQMLGSGVAYNEFAHLLGQIGSALGDESTENSDDKSNYIDFDNLDEGMAGLDLSMDNLLQHNSVLEIPSNEVISQEKHAQYMAGELHQEIQEYTRLNNFNKEPSQTMPADFRKVTFSDMIQERTISSTGNETADWSSIEFHRSLDSKINVLDTNISLTEADLLFDSHTEAEETELSNELTISSSNVPSDADATVATATDELDQADNLSFDIPDLADTGSDASDASILFQHDNSSFGLNEIQPAYNLFSGASSSVGDQLNPEDSFCLPIKASDSSFALQTPRISVVCKDPFYSEEITPKPKKFEIKSPFKESVLGAFPGLRDESDTFDGGVPNISQLNGYVQTDQDRKNQEQLENMLAELSALEPVSGDQDIGFSITMDIYGTTDTDVNSSRTNADIQNISMDDHENDEFGGSKVVDDFFQLQQDVDEFMESASNLGFDIPKNILTENFGSPGKLSLLDGDNNSTPQSPLSDKSMHDDEYILMHLEFNEKVQQQKNKKCQPGDPILSNETQTDETFATPHTVRTLSSAEVDLFSPGSFFAQKSESLGSLGGKVFNEERPTWYTPQRDIFGNVIDLIGPTPGDRTEKHNLMDVTPSGVRRVRAPLYESPSKFLDKSKPLEYSKAQNTTAIASPLPVLTEKDTMQNTTCESQNNAHCFASPATKIVYHQANPPSTVRRIPTKNSSNMLKDIISSKLSATTPQNLDWAASKLPAEPSSVPVNRKIFNMTSYLANTENSDQLLQSTVPYQHSVGQKSRQYQSKDNVISSKSVDLNVKSHLNALDSSSDPSYGGSSGCLSISHLTDCSSSVQTPKLHFKDVAVSNESKKHISSHESQSPLRLSDCDPYQYMPNSDTCDNTNETLTSKYPVIQILSTRKALSESISSKAESNSIVRVIFEPNLSKSAARSAIVLSNNTDRSILWTIDSIGPVFMEPVHVIRDENGVSLQRMPKHSISDVIFRFVRISGQLGKNQSTQIAVTFKPLVNGVYTQSFQLKSNRRCFIIKVDGCSVSDTSQIPLNWPFSENPESPAQFLPVKSNEHRLHSRKSSSDLPESKPYHFKPESTTIISTAQNNQHAHSLIKSHSTTFQRKSRNTPVSAQKVHQLEVENYTSAKQSPLKGFVHSRSTDSQQALQIDSTSIACYSHSRSHEIENKSASIRSGHAYSTTPHIQTAQTQKLIGHRPKNEESLGLPWVDPISVTNNGCSLARDSLNFGTVNLGHVSTLQLRICNAADQAVQVQFITTGPFSLPTRYLSIQPRSFVPIPIAFYPTRAGTFQERLIIKKGLHVIRVELYGTAQTVLSGRGLKNQKSPKSTMLQ</sequence>
<dbReference type="OrthoDB" id="2163642at2759"/>
<dbReference type="GeneID" id="18237759"/>
<dbReference type="GO" id="GO:0090307">
    <property type="term" value="P:mitotic spindle assembly"/>
    <property type="evidence" value="ECO:0000318"/>
    <property type="project" value="GO_Central"/>
</dbReference>
<evidence type="ECO:0000256" key="1">
    <source>
        <dbReference type="SAM" id="MobiDB-lite"/>
    </source>
</evidence>
<dbReference type="GO" id="GO:0090222">
    <property type="term" value="P:centrosome-templated microtubule nucleation"/>
    <property type="evidence" value="ECO:0007669"/>
    <property type="project" value="InterPro"/>
</dbReference>
<dbReference type="GO" id="GO:0005737">
    <property type="term" value="C:cytoplasm"/>
    <property type="evidence" value="ECO:0000318"/>
    <property type="project" value="GO_Central"/>
</dbReference>
<evidence type="ECO:0000313" key="5">
    <source>
        <dbReference type="Proteomes" id="UP000007241"/>
    </source>
</evidence>
<dbReference type="Pfam" id="PF22065">
    <property type="entry name" value="Cep192_D7"/>
    <property type="match status" value="1"/>
</dbReference>
<evidence type="ECO:0000313" key="4">
    <source>
        <dbReference type="EMBL" id="EGF83267.1"/>
    </source>
</evidence>
<evidence type="ECO:0000259" key="3">
    <source>
        <dbReference type="Pfam" id="PF22066"/>
    </source>
</evidence>
<dbReference type="HOGENOM" id="CLU_258696_0_0_1"/>
<dbReference type="InParanoid" id="F4NVB7"/>
<feature type="domain" description="Cep192-like" evidence="3">
    <location>
        <begin position="1220"/>
        <end position="1315"/>
    </location>
</feature>
<dbReference type="InterPro" id="IPR054087">
    <property type="entry name" value="Cep192-like_D7"/>
</dbReference>
<accession>F4NVB7</accession>
<dbReference type="Gene3D" id="2.60.40.10">
    <property type="entry name" value="Immunoglobulins"/>
    <property type="match status" value="1"/>
</dbReference>
<protein>
    <recommendedName>
        <fullName evidence="6">Abnormal spindle-like microcephaly-associated protein ASH domain-containing protein</fullName>
    </recommendedName>
</protein>
<dbReference type="GO" id="GO:0071539">
    <property type="term" value="P:protein localization to centrosome"/>
    <property type="evidence" value="ECO:0007669"/>
    <property type="project" value="InterPro"/>
</dbReference>
<dbReference type="Proteomes" id="UP000007241">
    <property type="component" value="Unassembled WGS sequence"/>
</dbReference>
<feature type="domain" description="Cep192-like" evidence="2">
    <location>
        <begin position="915"/>
        <end position="1016"/>
    </location>
</feature>